<evidence type="ECO:0000313" key="4">
    <source>
        <dbReference type="EMBL" id="CAF0932789.1"/>
    </source>
</evidence>
<dbReference type="Pfam" id="PF00169">
    <property type="entry name" value="PH"/>
    <property type="match status" value="1"/>
</dbReference>
<dbReference type="Gene3D" id="2.30.29.30">
    <property type="entry name" value="Pleckstrin-homology domain (PH domain)/Phosphotyrosine-binding domain (PTB)"/>
    <property type="match status" value="1"/>
</dbReference>
<dbReference type="PROSITE" id="PS50018">
    <property type="entry name" value="RAS_GTPASE_ACTIV_2"/>
    <property type="match status" value="1"/>
</dbReference>
<dbReference type="InterPro" id="IPR039360">
    <property type="entry name" value="Ras_GTPase"/>
</dbReference>
<dbReference type="InterPro" id="IPR023152">
    <property type="entry name" value="RasGAP_CS"/>
</dbReference>
<feature type="domain" description="PH" evidence="2">
    <location>
        <begin position="1"/>
        <end position="104"/>
    </location>
</feature>
<dbReference type="Proteomes" id="UP000663879">
    <property type="component" value="Unassembled WGS sequence"/>
</dbReference>
<comment type="caution">
    <text evidence="4">The sequence shown here is derived from an EMBL/GenBank/DDBJ whole genome shotgun (WGS) entry which is preliminary data.</text>
</comment>
<feature type="non-terminal residue" evidence="4">
    <location>
        <position position="807"/>
    </location>
</feature>
<dbReference type="SUPFAM" id="SSF48350">
    <property type="entry name" value="GTPase activation domain, GAP"/>
    <property type="match status" value="2"/>
</dbReference>
<sequence>EKSKKWKPYWFSLNQSDQQLFYFSDEKKIKEKGLIDLSYGFFYPIDDSFFNRSFCFQIIIHSLGGNMNESNGNGINQSTIVHYLCAENLKSFKEWTENIRPLCSPIQYNPFISKSFPSSSSSSLSISSSSSSSSPLNTSLNHGEKSPIQNYRILRTLNLEIHEAKNVCFLPQFKTNKSPDHNNGQITNTCLNNNLINYNHNLQIPKFHKDNLYYCLLMFNSDAIVASTRLTHTNNPCSNNGSNIQPTLNPSQNDCKNSIWDDSFSFDNLPLDVKELKICLLVIAKPTNFSFVNNLKKLNNPNKMSDPLLLGCVNIRLDELINKGLLESWYSVEPAVQSDYELSNCSIRVKIRFCEEKIYLNKNHYLPLSNFLLNENEHKNLSILYEQIIPSTERSHFVQALLKFFIVKKKLIDMLKSFLLAEIDRCSDLSTLFRPATCSTSLMDQYMRVRCEDFLHKVIEEPLVRIFKLNQQNSKSFELDPAKCTDPQQREQNLFNFQVALKDLINSICNQNSVNLFPNELKHLFYLIRQKVHEKWLRQGNSGTDDKSIRIYCVSAFVFLRLLCPALLNPKNFGLKFFQENNLSFKVKRHEFNYYDLAQQFSVFSPTFMFTLSPCTSVNLMSNSNSIGSNSTSTSNSTSIQNTSAYERHIKLLAKVLQTLANMTECKEPFMMPLSDFLSSNKPNIIKFIEDISNLGEFEREKIDFDTSDNEDEEVIMGEMDNFLTNKQKFMENEIKNQFENASCKYLAILNRLLYSLIPQMKLYVEKLESAQRKSNAGEEDINENEILFTKSLVKLIGILNDINNKV</sequence>
<protein>
    <submittedName>
        <fullName evidence="4">Uncharacterized protein</fullName>
    </submittedName>
</protein>
<dbReference type="OrthoDB" id="1562946at2759"/>
<dbReference type="GO" id="GO:0005096">
    <property type="term" value="F:GTPase activator activity"/>
    <property type="evidence" value="ECO:0007669"/>
    <property type="project" value="UniProtKB-KW"/>
</dbReference>
<name>A0A814BQZ3_9BILA</name>
<dbReference type="PROSITE" id="PS50003">
    <property type="entry name" value="PH_DOMAIN"/>
    <property type="match status" value="1"/>
</dbReference>
<keyword evidence="5" id="KW-1185">Reference proteome</keyword>
<dbReference type="PANTHER" id="PTHR10194">
    <property type="entry name" value="RAS GTPASE-ACTIVATING PROTEINS"/>
    <property type="match status" value="1"/>
</dbReference>
<dbReference type="AlphaFoldDB" id="A0A814BQZ3"/>
<reference evidence="4" key="1">
    <citation type="submission" date="2021-02" db="EMBL/GenBank/DDBJ databases">
        <authorList>
            <person name="Nowell W R."/>
        </authorList>
    </citation>
    <scope>NUCLEOTIDE SEQUENCE</scope>
    <source>
        <strain evidence="4">Ploen Becks lab</strain>
    </source>
</reference>
<evidence type="ECO:0000259" key="3">
    <source>
        <dbReference type="PROSITE" id="PS50018"/>
    </source>
</evidence>
<dbReference type="SUPFAM" id="SSF50729">
    <property type="entry name" value="PH domain-like"/>
    <property type="match status" value="1"/>
</dbReference>
<organism evidence="4 5">
    <name type="scientific">Brachionus calyciflorus</name>
    <dbReference type="NCBI Taxonomy" id="104777"/>
    <lineage>
        <taxon>Eukaryota</taxon>
        <taxon>Metazoa</taxon>
        <taxon>Spiralia</taxon>
        <taxon>Gnathifera</taxon>
        <taxon>Rotifera</taxon>
        <taxon>Eurotatoria</taxon>
        <taxon>Monogononta</taxon>
        <taxon>Pseudotrocha</taxon>
        <taxon>Ploima</taxon>
        <taxon>Brachionidae</taxon>
        <taxon>Brachionus</taxon>
    </lineage>
</organism>
<dbReference type="Gene3D" id="1.10.506.10">
    <property type="entry name" value="GTPase Activation - p120gap, domain 1"/>
    <property type="match status" value="4"/>
</dbReference>
<evidence type="ECO:0000313" key="5">
    <source>
        <dbReference type="Proteomes" id="UP000663879"/>
    </source>
</evidence>
<gene>
    <name evidence="4" type="ORF">OXX778_LOCUS13001</name>
</gene>
<dbReference type="SMART" id="SM00233">
    <property type="entry name" value="PH"/>
    <property type="match status" value="1"/>
</dbReference>
<evidence type="ECO:0000256" key="1">
    <source>
        <dbReference type="ARBA" id="ARBA00022468"/>
    </source>
</evidence>
<keyword evidence="1" id="KW-0343">GTPase activation</keyword>
<dbReference type="Pfam" id="PF00616">
    <property type="entry name" value="RasGAP"/>
    <property type="match status" value="1"/>
</dbReference>
<dbReference type="SMART" id="SM00323">
    <property type="entry name" value="RasGAP"/>
    <property type="match status" value="1"/>
</dbReference>
<feature type="domain" description="Ras-GAP" evidence="3">
    <location>
        <begin position="393"/>
        <end position="603"/>
    </location>
</feature>
<dbReference type="InterPro" id="IPR001936">
    <property type="entry name" value="RasGAP_dom"/>
</dbReference>
<evidence type="ECO:0000259" key="2">
    <source>
        <dbReference type="PROSITE" id="PS50003"/>
    </source>
</evidence>
<dbReference type="InterPro" id="IPR008936">
    <property type="entry name" value="Rho_GTPase_activation_prot"/>
</dbReference>
<dbReference type="PANTHER" id="PTHR10194:SF60">
    <property type="entry name" value="RAS GTPASE-ACTIVATING PROTEIN RASKOL"/>
    <property type="match status" value="1"/>
</dbReference>
<dbReference type="EMBL" id="CAJNOC010002432">
    <property type="protein sequence ID" value="CAF0932789.1"/>
    <property type="molecule type" value="Genomic_DNA"/>
</dbReference>
<proteinExistence type="predicted"/>
<dbReference type="InterPro" id="IPR011993">
    <property type="entry name" value="PH-like_dom_sf"/>
</dbReference>
<accession>A0A814BQZ3</accession>
<dbReference type="InterPro" id="IPR001849">
    <property type="entry name" value="PH_domain"/>
</dbReference>
<dbReference type="PROSITE" id="PS00509">
    <property type="entry name" value="RAS_GTPASE_ACTIV_1"/>
    <property type="match status" value="1"/>
</dbReference>